<dbReference type="Gene3D" id="3.40.50.12780">
    <property type="entry name" value="N-terminal domain of ligase-like"/>
    <property type="match status" value="4"/>
</dbReference>
<dbReference type="InterPro" id="IPR001242">
    <property type="entry name" value="Condensation_dom"/>
</dbReference>
<dbReference type="InterPro" id="IPR025110">
    <property type="entry name" value="AMP-bd_C"/>
</dbReference>
<dbReference type="PANTHER" id="PTHR45527:SF1">
    <property type="entry name" value="FATTY ACID SYNTHASE"/>
    <property type="match status" value="1"/>
</dbReference>
<keyword evidence="4" id="KW-0677">Repeat</keyword>
<keyword evidence="5" id="KW-0045">Antibiotic biosynthesis</keyword>
<dbReference type="CDD" id="cd05930">
    <property type="entry name" value="A_NRPS"/>
    <property type="match status" value="4"/>
</dbReference>
<dbReference type="InterPro" id="IPR045851">
    <property type="entry name" value="AMP-bd_C_sf"/>
</dbReference>
<dbReference type="SUPFAM" id="SSF47336">
    <property type="entry name" value="ACP-like"/>
    <property type="match status" value="5"/>
</dbReference>
<evidence type="ECO:0000313" key="8">
    <source>
        <dbReference type="EMBL" id="MFH8550617.1"/>
    </source>
</evidence>
<gene>
    <name evidence="8" type="ORF">ACH4F9_37060</name>
</gene>
<feature type="compositionally biased region" description="Low complexity" evidence="6">
    <location>
        <begin position="5421"/>
        <end position="5430"/>
    </location>
</feature>
<dbReference type="EMBL" id="JBIRGQ010000008">
    <property type="protein sequence ID" value="MFH8550617.1"/>
    <property type="molecule type" value="Genomic_DNA"/>
</dbReference>
<dbReference type="Pfam" id="PF13193">
    <property type="entry name" value="AMP-binding_C"/>
    <property type="match status" value="5"/>
</dbReference>
<evidence type="ECO:0000256" key="2">
    <source>
        <dbReference type="ARBA" id="ARBA00022450"/>
    </source>
</evidence>
<proteinExistence type="predicted"/>
<keyword evidence="9" id="KW-1185">Reference proteome</keyword>
<accession>A0ABW7R021</accession>
<reference evidence="8 9" key="1">
    <citation type="submission" date="2024-10" db="EMBL/GenBank/DDBJ databases">
        <title>The Natural Products Discovery Center: Release of the First 8490 Sequenced Strains for Exploring Actinobacteria Biosynthetic Diversity.</title>
        <authorList>
            <person name="Kalkreuter E."/>
            <person name="Kautsar S.A."/>
            <person name="Yang D."/>
            <person name="Bader C.D."/>
            <person name="Teijaro C.N."/>
            <person name="Fluegel L."/>
            <person name="Davis C.M."/>
            <person name="Simpson J.R."/>
            <person name="Lauterbach L."/>
            <person name="Steele A.D."/>
            <person name="Gui C."/>
            <person name="Meng S."/>
            <person name="Li G."/>
            <person name="Viehrig K."/>
            <person name="Ye F."/>
            <person name="Su P."/>
            <person name="Kiefer A.F."/>
            <person name="Nichols A."/>
            <person name="Cepeda A.J."/>
            <person name="Yan W."/>
            <person name="Fan B."/>
            <person name="Jiang Y."/>
            <person name="Adhikari A."/>
            <person name="Zheng C.-J."/>
            <person name="Schuster L."/>
            <person name="Cowan T.M."/>
            <person name="Smanski M.J."/>
            <person name="Chevrette M.G."/>
            <person name="De Carvalho L.P.S."/>
            <person name="Shen B."/>
        </authorList>
    </citation>
    <scope>NUCLEOTIDE SEQUENCE [LARGE SCALE GENOMIC DNA]</scope>
    <source>
        <strain evidence="8 9">NPDC017990</strain>
    </source>
</reference>
<evidence type="ECO:0000256" key="1">
    <source>
        <dbReference type="ARBA" id="ARBA00001957"/>
    </source>
</evidence>
<dbReference type="CDD" id="cd19543">
    <property type="entry name" value="DCL_NRPS"/>
    <property type="match status" value="4"/>
</dbReference>
<keyword evidence="3" id="KW-0597">Phosphoprotein</keyword>
<feature type="domain" description="Carrier" evidence="7">
    <location>
        <begin position="4952"/>
        <end position="5026"/>
    </location>
</feature>
<dbReference type="NCBIfam" id="NF003417">
    <property type="entry name" value="PRK04813.1"/>
    <property type="match status" value="5"/>
</dbReference>
<comment type="caution">
    <text evidence="8">The sequence shown here is derived from an EMBL/GenBank/DDBJ whole genome shotgun (WGS) entry which is preliminary data.</text>
</comment>
<evidence type="ECO:0000256" key="5">
    <source>
        <dbReference type="ARBA" id="ARBA00023194"/>
    </source>
</evidence>
<evidence type="ECO:0000256" key="6">
    <source>
        <dbReference type="SAM" id="MobiDB-lite"/>
    </source>
</evidence>
<dbReference type="RefSeq" id="WP_397717171.1">
    <property type="nucleotide sequence ID" value="NZ_JBIRGN010000008.1"/>
</dbReference>
<dbReference type="InterPro" id="IPR036736">
    <property type="entry name" value="ACP-like_sf"/>
</dbReference>
<dbReference type="PANTHER" id="PTHR45527">
    <property type="entry name" value="NONRIBOSOMAL PEPTIDE SYNTHETASE"/>
    <property type="match status" value="1"/>
</dbReference>
<dbReference type="InterPro" id="IPR010060">
    <property type="entry name" value="NRPS_synth"/>
</dbReference>
<dbReference type="NCBIfam" id="TIGR01720">
    <property type="entry name" value="NRPS-para261"/>
    <property type="match status" value="5"/>
</dbReference>
<dbReference type="SUPFAM" id="SSF56801">
    <property type="entry name" value="Acetyl-CoA synthetase-like"/>
    <property type="match status" value="5"/>
</dbReference>
<dbReference type="Gene3D" id="3.30.300.30">
    <property type="match status" value="5"/>
</dbReference>
<feature type="domain" description="Carrier" evidence="7">
    <location>
        <begin position="6506"/>
        <end position="6580"/>
    </location>
</feature>
<dbReference type="Gene3D" id="3.30.559.10">
    <property type="entry name" value="Chloramphenicol acetyltransferase-like domain"/>
    <property type="match status" value="9"/>
</dbReference>
<dbReference type="SUPFAM" id="SSF52777">
    <property type="entry name" value="CoA-dependent acyltransferases"/>
    <property type="match status" value="18"/>
</dbReference>
<feature type="domain" description="Carrier" evidence="7">
    <location>
        <begin position="3452"/>
        <end position="3526"/>
    </location>
</feature>
<dbReference type="Gene3D" id="3.30.559.30">
    <property type="entry name" value="Nonribosomal peptide synthetase, condensation domain"/>
    <property type="match status" value="9"/>
</dbReference>
<dbReference type="Pfam" id="PF00550">
    <property type="entry name" value="PP-binding"/>
    <property type="match status" value="5"/>
</dbReference>
<dbReference type="SMART" id="SM00823">
    <property type="entry name" value="PKS_PP"/>
    <property type="match status" value="4"/>
</dbReference>
<dbReference type="InterPro" id="IPR023213">
    <property type="entry name" value="CAT-like_dom_sf"/>
</dbReference>
<sequence>MSDSRRTNVTNTVPELIRAHVLRSPNAVAVRCGAKALSYGELDGRSNRLARYLRGQGVVRESRVGLRLPRGIDMVVSMLAVWKAGGAYVPLDPEYPAERLEFMAADSEASLVIDAAGLDGARTVIAAESAQPLGVGLDPDQLAYVIYTSGSTGRPKGVAVAHRGVADLVETMAPVLGAGPGEVTLQFASFSFDASVLDITTTLASGGTLAIAAGAERTDPQALAEMIRTAGVTVASVVPSLLSVLNPQTVQGVRNWVLGAERLTADLAAKWRAQAGLWNTYGPTESTVIATAVELPAGLTPDDQPPSMGRALPNTRVFVLDDSLRPVPPGVVGEVHLAGPGLARGYLGRRELTAERFVACPYAHGGRMYRTGDLAKWSGDGLLHFQGRADEQVKIRGFRIELGEVESLLTAHPAVAQAVVVAREDRLAAYVVADGELASAAVHEFAAARLPKHMVPATVTVLDALPLTPNGKVDKAALPATTVREPGRAPVTPAELLLCDLFAEVLSVGEVGADDDFFALGGDSILSMMVVSGARRAGLAVTTRQIFEERTAARIAAVALPPGDAPGAVDTVAGTGEVPLTPVMLELLQRVRPQDLPEVFQSALVATPRGMDTATLTAAVQALVGHHDVLRARLVPGAQARLVVPEAVLEAALERVWVCRVDAAGADVDAQARAAVGRLDPQAGVMVQAVWFDAGADAPGRLLLVVHHLVVDGVSWRVLLPDLAEACEALAAGREPVLAPVATSFRHWARELEAQAASAERLAELEAWTGMQASSDPLLTTLPLDPATDLGTTVRRVSVRVPASVTSALLTAAPAAFGAKVDEVLLAGLAAAIGEWGDQGRISFLVDVESHGRQLSGSDGVDLSRTVGWFTGMHPVRLDAGGTVAAGEIGEVVKRVKEQMRAVPGDGLGYGMLRYLHADTAAELAGWPTAQVGFNYLGRFSSRSGDWQLIGDGLGEGFASRASAMHALEAEGLVQDLAGGPELTLTLAWPERLLGMGAAQCLVDGWAAALADLAAHVASGGGGHTPSDFPLVVLGQSQVEELEAAVPGLVEVLPLSPLQEGLLFHALFDQQGTDVYVEQLVLDLEGRLDAGVLRASWQAVLDRHGSLRAGFRQVPGIEQPLQVIVEGVQLPWREEDLTEQPSLAEELVLAERKRGFDVAEPPLIRVLLLRLGADRYRMVITLHHILLDGWSLPILLREIWAAYAEGGSGAGLPVVTPHREYLGWLTRQDKDAARAAWTHALTGLDEPTLVASAADGTPSPTDQLPFAPTAELTDKLRELARRNGVTLNTVVQAAWALVTGGLTGRRDVVFGATVAGRPAELPGMEDMLGLFINTIPVRVRFDPARTVAELLADLQAEQSALLDHQHLGLTEIQRLAGPGAGFDTLLAFENYRAGESGPPQPLRLTGTGVRESTHFALTLGVNPIDGLRLRLDHRLDSFDATAALAISERLIRVLTRMAAEPDARIGTLDALDEVERSLVVDQWNDTARPVPADTWLELFEDWALLTPNAVAVRCGGKALSYGELDDRSNRLARYLCGLGVGRESRVGLRLPRGTDMVVSMLAVWKAGGAYVPLDPEYPADRLDFMTADSGASVVIDAERLADAGPAIAAESDAPLDVTVGPNQLAYVIYTSGSTGRPKGVAVAHRGVVNLAEAMRPVLGVSEGTTALQFASFSFDAAVLDVAVTLAAGGTLAIATGEQRTDPQALAQMIRDSGVTVASVVPSLLSVLDPRTVQGVRNWVLGAERLTADLAAKWRARAGLWNTYGPTESTVIATAVELATGLTPDDRPPAIGGPLPNTRVFVLDDFLRPVLPGVVGEVHLAGPGLARGYLGRPGLTGERFVACPYADGGRMYRTGDLAKWSEDGLLHFEGRTDTQVKIRGFRVEPGEVESAIAAHPEVAQAAVVVRADRIAAYVTSGAQGAADAAGIREFAARRLPPYMVPAAVTVLDALPLTPNGKVDKAALPAVDATAGAGRAPVTPAELVLCDLFAEVLSVGEVGADGDFFALGGDSILSMLLVSAARRAGLAISSRQVFELRTPAGLARVAGALESGGAVPGGESGVGAVPLTPVMHELIERVSPDRLHEVVQSSWVRTPAGLDFEVLVRAVQALVGHHDVLRARLVPGAQARLVVSEVVPERVWVCRVDAAGADVDAQARAAVGRLDPQAGVMVQAVWFDAGAEAPGRLLLVVNHLVMDTVSWRVLLPDLAEAYAALSAGREPGLESATTSFRHWARELEAQAASPERLAELEAWTAMQAGPDPLLTTLPLDPVRDVESSVRRVSVRVAASVTSALLTGVPAAFGAKVDEVLLAGLAAALQTGCPEGGAGVLIEVERHGREPLGSDGVDLSRTVGWFTGVHPVRLDAGGSVAAGEIGEVVKRVKEQVRAVPGDGLGYGMLRYLNADTADELAASAAQVGFNYLGRFSSPTGDDWQLLGDDVGGGLGGDFPVRHALEFLGAVHDLAGGPELTLTLAWPERLLDVGAAQCLVDGWAAALADLAAHVASGGGGHTPSDFPLVVLGQSQVEELEAAVPGLVEVLPLSPLQEGLLFHALFDQRGTDVYVEQLVLDLEGRLDAGVLRASWQAVLDRHGSLRAGFRQVPGIEQPLQVIVEGVQLPWHAEDLTEDPERAEELALAERARGFDVAEPPLIRVLLIRLGADRYRMVITLHHILLDGWSLPILLREVWAAYAEGGSGAGLPVVTPYREYLGWLARQDKGAAREAWTQALSGAEEPTLVAPTAVDAGAALPRSVACAPGSELSDAVRDLARELGVTVNTVLQAAWAVVLAQLARRRDVVFGTTVAGRPAELPGMEDMLGLFINTVPVRVRIEATQSVAQLLTQLQAEQSGLLDHQYLGLTEIQRLAGPGASFDTLLAFENFPGDPDVPSSLDSVVVTSAGMRESTNFALALGVDPSDLNLRLDYRPDLFDEDTARALTGRVVRALEQVTADPRVRLSEIDVLDAGERERVVGEWNATARPVGSETVVERLREWAMLSPGACAVRCASEELSYGELEARSNRLARRLRRLGVRSESRVGLRLPRGVDMVVSMLAVWKAGGAYVPLDPEYPADRLDFMAADSGASVVIDAEWPADGAESDAPLDVPLDPDQLAYVIYTSGSTGRPKGVAVAHRGVVNLVEAMGPVLGAGPGEVTLQFASFSFDASVLDVVVTLASGGTLAIATGEERTDPQALAEMIRTTGVTVASVVPSLLGVLDPQTVSGVRNWVLGAERLTADLAAKWRAQAGLWNTYGPTEATVMTTAVELPAGLTSDDEAPAIGGPLPNTRVYVLDDFLRPVPIGVTGEVYLAGPGLARGYLDRRELTAERFVACPYTDGGRMYRTGDLAKWSEEGLLHFRGRADEQVKIRGFRIELGEIESVLTGHPDIARATVIARDDRLVAYTVPTVGNRLDTVALLDVAAARLPEHMVPSIVVVLDELPLTPNGKVDRAALPAPERAARGGRAPATPDEALLCELFAEVLGLERVGAEDSFFELGGDSIMSMLLVSRARRAGLAISSRQVFERRNPAGLARVAEAVGSGGVVPAGQSGSGEVPLTPVMHELIERVGLDQVGEAVQTGVVRTPAGLDLDVLSRAVRALAGHHDVLRAQLVTSPELRLEVPADVPERAWVRHVDAAGLSDDALRELTGAQARTAARRLDPAAGVMLETVWFDGGPAVEGRLLLVVNHLVMDTVSWRVLLPDLAEAYAALSAGREPGLEPATTSFRHWARELEAQAASPERLAELEAWTAMAEGPDLAPVAGPLDPARDVESSVRRVSVRVPLAVTSALLTGVPAAFGAKVDEVLLAGLAAALQEWADQGQASFLVDIERHGREPFGDGMDLSRTVGWFTGVHPVRLAPGVVDGGAIRAGQVAAGAVVKRIKEQVRAVPGDGLGHGMLRYLNPDTAGGSAALPTAPVGFNYLGRFSSPPGDDWQLLDDDLGAGVGGDFPVLHALEFMGAVHDLAEDRPELTLSLSWPERLLDVGAAQALVDGWAEMLAGLEAHVASGGGGHTPSDFSLVVLGQSQVEELEAAVPGLVEVLPLSPLQEGLLFHALFDQRGTDVYVEQLVLDLEGRLDAGVLRASWQAVLDRHGSLRAGFRQVAGIEQPLQVIVEGVQLPWREEELTDEPGHAARVRSERIAAEERAQRFELGTPPLLKVLLIKMGQDRYRLVVTMHHLVLDGWSLPILLREVWAAYAAGGSGAGLPAVTPYREYQGWLARQDKDAARAAWTQALSGAEEPTLIAPADPARSPGETAYVGAELPSPLARELTRLARESDVTLNTVLQAGWALLVGGLTGRRDVVFGATVAGRPAELPGMEDMLGLFINTVPVRVRYEATGTVAELLADLRAEQSALLDHQHLGLTEIQRLAGPGASFDTLLAFENFPGDPEVPAALDSVRMTGAGMRESTNFALALGVDASELKLRLDYRRDLFDRHEAERIVGRLVRVLEQVASDPRARVSEIDVLDADERARVVEEWNATARRVGSQTVTERIGAWAAHSPDAVAVRCGTEALSYGELEARSNQLARCLRGLGVGSESRVGLRLPRGVDMVVSMLAVWKAGGAYVPLDPEYPAERLEFMTVDSGASMVIDAEWLTKASAGLAAESIAPLEVVLALDQLAYVIYTSGSTGRPKGVAVAHRGVANLVEGMGPVLGAGPGEVTLQFASFSFDASVLDVAATLASGGALAIATVEERTDPQALAEMIRTAGVTVASVVPSLLSVLDPQTVPGVRNWVLGAERLTADLAAKWRAQAGLWNTYGPTEATVMTTAVELPAGFTSDDEAPAIGGPLPNTRVYVLDDFLRPVPIGVTGEVYLAGAGLARGYLGRRELTAERFVACPYADGARMYRTGDLAKWSEEGLLHFRGRADEQVKIRGFRIELGEIESVLTGHPGIARATVIARDDRLAAYTVSETELDPVAIREFAAACLPDYMVPATITTLDKLPLTPNGKIDKAALPTPEAATGHGREPSTPVEEILCALFADVLGIDYVGADDSFFELGGDSIMSMQLASRARRAGWVLSPRQVFEERTPAGLARVVEPDRSTESAAGTKPEATGVGEIPFTPVMWSLGESVAGAGSAQWMVVGAPPTLGLQTLTSGVAALLDEHDMLRARLLAAESKLMVPEAGSTDVSTLVSRVDAIGVADPELSELVRAEAQAAVCRLDPGAGVMAQVVWLDAGPERVGRLVLVVHHLAVDGVSWRILLPDLRAACEAAAGSRQPTLDPVGTSFRRWSQLLSAEAVSEHRTAELPSWKELLAGEEPLLGGRALDPVRDTVAALRREEWVVPAAVARTLVSRTAAVFHCGVHEVLLAALAGAVAQWRPEYGAGVLVDVEGHGREALAAGVHLSRTVGWFTSVHPVRVASGGVDLTDARSGGRAAGDLLKTVKEQARAQSGDGLGYHLLRYLNPETAPVLAALPVPQIGFNYLGRFPAGPDSGEGEAAAWEPAGEPGPGGAADPQAPAAHALDAGAVVQDSAHGPELTLSLAWAGGLLDDAEVAELGRQWLALLTGLAEHTTGDPAAGGHTPADFPLLQLPLTQRGVQELELAVPDLADVWPLSPLQEGLLFHAAFDGQGPDVYAGQRALLLEGPLDAARLRGAWQEVLDRHPILRASFHQGASDEAAVQVIADAVTLPWRAADVSGLPEAQARAEIGRLCAAEMAERFDLTKAPLLRVLLIRLGERRHRMVVTTHHVVVDGWSLPVLFDELSALYEAAAGERRAALPPATSYREYLAWLGRQDRPAARAAWQAELAGADEPSRVAPDRSAAAARPIPLEFECSPELTRDLTELARTHGLTMNTIVQGAWALLLARLIGRDDVVFGSTVAGRPADVPGADASVGLFINTLPVRASLDPAQPALDLLADLQRRQVALMSHQHLGLAEIRKLAGPGAEFDTLVVYENYPRSAADAGPADGLSLRPDGKAQDASHYSLALIMAPGDRLAGEVVYRPDLCTRDWAAQNLACLLRVLEQLAADATVPVGRIGVLGAAGWAGVLRALNDTDSAAPVTAAPLPELFARQVRRTPDAVALSSVPDEPDLLRGDEQALAHPNERIMTYRELQDAAGRLARQLIAAGVGPEVRVALLAERTVPVVVALLAVSMAGGVFVPVDPAYPRQRLEFMLRDADPALVLCSTAVRGVLPDEFADRALALEEPVVAAAVAARAPGAIADEERRVPLRPEHAAYVVYTSGSTGRPKGVVVSHVGLANLAQAQIERFAVHPDARVLQFASLSFDAAVSELCMALLAGATLVVADAAHLPPQTPVADALAWTGTTHVTLPPSLLAVAESLPDTVQTVTVAGEACPPAVADRWSSGRRLVNAYGPTETTVCAAMSEPLAPGAGTVPIGRPMTNTRAFVLDGFLLPVPAGVTGELYLAGPGLARGYAGRPGLTAERFVACPYVEGGRMYRSGDRAQWTTDGQLLFQGRADAQLKIRGFRIEPGEVESALAAHPGVAQALVAANGERLVGYVVRAAGAELDGAAVRESAAARLPEHMVPAVVVVLDELPLTPNGKVDKVALPAPDAVRQASRAPSSPVEEALCTLFAEVLGAGEVGMDDDFFRLGGDSIMSMQLASRVRRAGWVVSPRQVFEERTPAGLARVVAGTDSGASVVDASGVGEIAFTPVMRSLGSAVTEAGFAQWMVVGAPPGLGLEALTSGVAALLDAHDMLRARLVAAESKLVVPEPGSADAAKLVSRVDVTGVDDPELSELVRSEAQAAVGRLDPGAGVMAQVVWLDAGPERVGRLVVVVHHLAVDGVSWRVLLPDLRVACEAAAAGRKPVLEAVGTSFRRWSQLLSAEAVSEHRMAELPAWKELLTGEEPLLGGRALDPVRDTVADLRREEWVVPVAVARTLVSRTAAVFHCGVHEVLLAALAGAVAQWRPEYGDGVLVDVEGHGREQLHDTVDLSRTVGWFTGVHPVRVAAADADLAEVRAGGPAAGALLKAVKEQLQRVPADGLGYGLLRHLNARTASELAALPVPQIGFNYLGRFPVVANTGEPGAWEPAGETGPGGAADPQAPAAHALAAGAIVQDTPHGPELTLSLAWPGGLLDHAQGVALGRQWLDVLTGLAAHTDGDPAAGGHTPADFPLLELAQDEVEEFEALAAEREGENPL</sequence>
<dbReference type="Gene3D" id="2.30.38.10">
    <property type="entry name" value="Luciferase, Domain 3"/>
    <property type="match status" value="1"/>
</dbReference>
<dbReference type="Pfam" id="PF00668">
    <property type="entry name" value="Condensation"/>
    <property type="match status" value="9"/>
</dbReference>
<organism evidence="8 9">
    <name type="scientific">Streptomyces longisporoflavus</name>
    <dbReference type="NCBI Taxonomy" id="28044"/>
    <lineage>
        <taxon>Bacteria</taxon>
        <taxon>Bacillati</taxon>
        <taxon>Actinomycetota</taxon>
        <taxon>Actinomycetes</taxon>
        <taxon>Kitasatosporales</taxon>
        <taxon>Streptomycetaceae</taxon>
        <taxon>Streptomyces</taxon>
    </lineage>
</organism>
<dbReference type="NCBIfam" id="TIGR01733">
    <property type="entry name" value="AA-adenyl-dom"/>
    <property type="match status" value="5"/>
</dbReference>
<dbReference type="NCBIfam" id="NF004282">
    <property type="entry name" value="PRK05691.1"/>
    <property type="match status" value="5"/>
</dbReference>
<dbReference type="Gene3D" id="1.10.1200.10">
    <property type="entry name" value="ACP-like"/>
    <property type="match status" value="5"/>
</dbReference>
<evidence type="ECO:0000256" key="4">
    <source>
        <dbReference type="ARBA" id="ARBA00022737"/>
    </source>
</evidence>
<dbReference type="InterPro" id="IPR000873">
    <property type="entry name" value="AMP-dep_synth/lig_dom"/>
</dbReference>
<dbReference type="PROSITE" id="PS50075">
    <property type="entry name" value="CARRIER"/>
    <property type="match status" value="5"/>
</dbReference>
<dbReference type="InterPro" id="IPR009081">
    <property type="entry name" value="PP-bd_ACP"/>
</dbReference>
<feature type="domain" description="Carrier" evidence="7">
    <location>
        <begin position="1974"/>
        <end position="2048"/>
    </location>
</feature>
<evidence type="ECO:0000313" key="9">
    <source>
        <dbReference type="Proteomes" id="UP001610818"/>
    </source>
</evidence>
<feature type="region of interest" description="Disordered" evidence="6">
    <location>
        <begin position="5417"/>
        <end position="5443"/>
    </location>
</feature>
<evidence type="ECO:0000259" key="7">
    <source>
        <dbReference type="PROSITE" id="PS50075"/>
    </source>
</evidence>
<evidence type="ECO:0000256" key="3">
    <source>
        <dbReference type="ARBA" id="ARBA00022553"/>
    </source>
</evidence>
<keyword evidence="2" id="KW-0596">Phosphopantetheine</keyword>
<dbReference type="PROSITE" id="PS00455">
    <property type="entry name" value="AMP_BINDING"/>
    <property type="match status" value="5"/>
</dbReference>
<name>A0ABW7R021_9ACTN</name>
<dbReference type="InterPro" id="IPR042099">
    <property type="entry name" value="ANL_N_sf"/>
</dbReference>
<dbReference type="InterPro" id="IPR020845">
    <property type="entry name" value="AMP-binding_CS"/>
</dbReference>
<dbReference type="Gene3D" id="3.40.50.980">
    <property type="match status" value="2"/>
</dbReference>
<feature type="domain" description="Carrier" evidence="7">
    <location>
        <begin position="489"/>
        <end position="563"/>
    </location>
</feature>
<dbReference type="InterPro" id="IPR006162">
    <property type="entry name" value="Ppantetheine_attach_site"/>
</dbReference>
<dbReference type="Proteomes" id="UP001610818">
    <property type="component" value="Unassembled WGS sequence"/>
</dbReference>
<dbReference type="InterPro" id="IPR020806">
    <property type="entry name" value="PKS_PP-bd"/>
</dbReference>
<dbReference type="PROSITE" id="PS00012">
    <property type="entry name" value="PHOSPHOPANTETHEINE"/>
    <property type="match status" value="5"/>
</dbReference>
<dbReference type="InterPro" id="IPR010071">
    <property type="entry name" value="AA_adenyl_dom"/>
</dbReference>
<protein>
    <submittedName>
        <fullName evidence="8">Non-ribosomal peptide synthase/polyketide synthase</fullName>
    </submittedName>
</protein>
<comment type="cofactor">
    <cofactor evidence="1">
        <name>pantetheine 4'-phosphate</name>
        <dbReference type="ChEBI" id="CHEBI:47942"/>
    </cofactor>
</comment>
<dbReference type="Pfam" id="PF00501">
    <property type="entry name" value="AMP-binding"/>
    <property type="match status" value="5"/>
</dbReference>